<dbReference type="Gene3D" id="3.40.50.10330">
    <property type="entry name" value="Probable inorganic polyphosphate/atp-NAD kinase, domain 1"/>
    <property type="match status" value="1"/>
</dbReference>
<proteinExistence type="inferred from homology"/>
<dbReference type="InterPro" id="IPR002504">
    <property type="entry name" value="NADK"/>
</dbReference>
<reference evidence="7 8" key="1">
    <citation type="submission" date="2020-05" db="EMBL/GenBank/DDBJ databases">
        <title>Distinct polysaccharide utilization as determinants for interspecies competition between intestinal Prevotella spp.</title>
        <authorList>
            <person name="Galvez E.J.C."/>
            <person name="Iljazovic A."/>
            <person name="Strowig T."/>
        </authorList>
    </citation>
    <scope>NUCLEOTIDE SEQUENCE [LARGE SCALE GENOMIC DNA]</scope>
    <source>
        <strain evidence="7 8">PMUR</strain>
    </source>
</reference>
<dbReference type="Gene3D" id="2.60.200.30">
    <property type="entry name" value="Probable inorganic polyphosphate/atp-NAD kinase, domain 2"/>
    <property type="match status" value="1"/>
</dbReference>
<keyword evidence="1 6" id="KW-0808">Transferase</keyword>
<evidence type="ECO:0000313" key="8">
    <source>
        <dbReference type="Proteomes" id="UP000714420"/>
    </source>
</evidence>
<protein>
    <recommendedName>
        <fullName evidence="6">NAD kinase</fullName>
        <ecNumber evidence="6">2.7.1.23</ecNumber>
    </recommendedName>
    <alternativeName>
        <fullName evidence="6">ATP-dependent NAD kinase</fullName>
    </alternativeName>
</protein>
<keyword evidence="6" id="KW-0547">Nucleotide-binding</keyword>
<evidence type="ECO:0000256" key="3">
    <source>
        <dbReference type="ARBA" id="ARBA00022857"/>
    </source>
</evidence>
<dbReference type="InterPro" id="IPR017437">
    <property type="entry name" value="ATP-NAD_kinase_PpnK-typ_C"/>
</dbReference>
<comment type="subcellular location">
    <subcellularLocation>
        <location evidence="6">Cytoplasm</location>
    </subcellularLocation>
</comment>
<comment type="caution">
    <text evidence="7">The sequence shown here is derived from an EMBL/GenBank/DDBJ whole genome shotgun (WGS) entry which is preliminary data.</text>
</comment>
<evidence type="ECO:0000256" key="1">
    <source>
        <dbReference type="ARBA" id="ARBA00022679"/>
    </source>
</evidence>
<dbReference type="Pfam" id="PF20143">
    <property type="entry name" value="NAD_kinase_C"/>
    <property type="match status" value="1"/>
</dbReference>
<evidence type="ECO:0000256" key="5">
    <source>
        <dbReference type="ARBA" id="ARBA00047925"/>
    </source>
</evidence>
<sequence>MTSGKLRFAIFGNTYQVKKSSSIQKIISCLSRYGAEVYIDREYYTFLMDTGMVGTSSGRMFDGDGFDADFVISMGGDGTFLKAAGRVGDKEIPIVGVNMGRLGFLADVCPAEIEECIRSLYSGDYMIDSRKAIHVSADADVAFNGSVYALNDVAILKRDSASMISIHTSIGGEYLTTYQADGLIVSTPTGSTAYSLSNGGPIIVPGTNVFALTAVAPHSLNTRPIVIPDSAEIRLDVESRSHSFLVAIDGRSTKCKEGTSLILRRASYNVNIVKRSGQKYFSTIREKMMWGADSRNI</sequence>
<evidence type="ECO:0000256" key="6">
    <source>
        <dbReference type="HAMAP-Rule" id="MF_00361"/>
    </source>
</evidence>
<dbReference type="HAMAP" id="MF_00361">
    <property type="entry name" value="NAD_kinase"/>
    <property type="match status" value="1"/>
</dbReference>
<comment type="caution">
    <text evidence="6">Lacks conserved residue(s) required for the propagation of feature annotation.</text>
</comment>
<evidence type="ECO:0000256" key="4">
    <source>
        <dbReference type="ARBA" id="ARBA00023027"/>
    </source>
</evidence>
<feature type="binding site" evidence="6">
    <location>
        <begin position="77"/>
        <end position="78"/>
    </location>
    <ligand>
        <name>NAD(+)</name>
        <dbReference type="ChEBI" id="CHEBI:57540"/>
    </ligand>
</feature>
<feature type="binding site" evidence="6">
    <location>
        <position position="216"/>
    </location>
    <ligand>
        <name>NAD(+)</name>
        <dbReference type="ChEBI" id="CHEBI:57540"/>
    </ligand>
</feature>
<organism evidence="7 8">
    <name type="scientific">Xylanibacter muris</name>
    <dbReference type="NCBI Taxonomy" id="2736290"/>
    <lineage>
        <taxon>Bacteria</taxon>
        <taxon>Pseudomonadati</taxon>
        <taxon>Bacteroidota</taxon>
        <taxon>Bacteroidia</taxon>
        <taxon>Bacteroidales</taxon>
        <taxon>Prevotellaceae</taxon>
        <taxon>Xylanibacter</taxon>
    </lineage>
</organism>
<feature type="binding site" evidence="6">
    <location>
        <position position="181"/>
    </location>
    <ligand>
        <name>NAD(+)</name>
        <dbReference type="ChEBI" id="CHEBI:57540"/>
    </ligand>
</feature>
<dbReference type="Pfam" id="PF01513">
    <property type="entry name" value="NAD_kinase"/>
    <property type="match status" value="1"/>
</dbReference>
<dbReference type="EC" id="2.7.1.23" evidence="6"/>
<keyword evidence="6" id="KW-0067">ATP-binding</keyword>
<dbReference type="EMBL" id="JABKKF010000004">
    <property type="protein sequence ID" value="NPD91827.1"/>
    <property type="molecule type" value="Genomic_DNA"/>
</dbReference>
<comment type="cofactor">
    <cofactor evidence="6">
        <name>a divalent metal cation</name>
        <dbReference type="ChEBI" id="CHEBI:60240"/>
    </cofactor>
</comment>
<evidence type="ECO:0000256" key="2">
    <source>
        <dbReference type="ARBA" id="ARBA00022777"/>
    </source>
</evidence>
<comment type="catalytic activity">
    <reaction evidence="5 6">
        <text>NAD(+) + ATP = ADP + NADP(+) + H(+)</text>
        <dbReference type="Rhea" id="RHEA:18629"/>
        <dbReference type="ChEBI" id="CHEBI:15378"/>
        <dbReference type="ChEBI" id="CHEBI:30616"/>
        <dbReference type="ChEBI" id="CHEBI:57540"/>
        <dbReference type="ChEBI" id="CHEBI:58349"/>
        <dbReference type="ChEBI" id="CHEBI:456216"/>
        <dbReference type="EC" id="2.7.1.23"/>
    </reaction>
</comment>
<feature type="binding site" evidence="6">
    <location>
        <begin position="151"/>
        <end position="152"/>
    </location>
    <ligand>
        <name>NAD(+)</name>
        <dbReference type="ChEBI" id="CHEBI:57540"/>
    </ligand>
</feature>
<dbReference type="PANTHER" id="PTHR20275:SF0">
    <property type="entry name" value="NAD KINASE"/>
    <property type="match status" value="1"/>
</dbReference>
<feature type="binding site" evidence="6">
    <location>
        <begin position="192"/>
        <end position="197"/>
    </location>
    <ligand>
        <name>NAD(+)</name>
        <dbReference type="ChEBI" id="CHEBI:57540"/>
    </ligand>
</feature>
<dbReference type="SUPFAM" id="SSF111331">
    <property type="entry name" value="NAD kinase/diacylglycerol kinase-like"/>
    <property type="match status" value="1"/>
</dbReference>
<keyword evidence="3 6" id="KW-0521">NADP</keyword>
<keyword evidence="4 6" id="KW-0520">NAD</keyword>
<dbReference type="PANTHER" id="PTHR20275">
    <property type="entry name" value="NAD KINASE"/>
    <property type="match status" value="1"/>
</dbReference>
<dbReference type="RefSeq" id="WP_172275179.1">
    <property type="nucleotide sequence ID" value="NZ_CASGMU010000003.1"/>
</dbReference>
<dbReference type="InterPro" id="IPR016064">
    <property type="entry name" value="NAD/diacylglycerol_kinase_sf"/>
</dbReference>
<name>A0ABX2ANK5_9BACT</name>
<comment type="similarity">
    <text evidence="6">Belongs to the NAD kinase family.</text>
</comment>
<accession>A0ABX2ANK5</accession>
<dbReference type="InterPro" id="IPR017438">
    <property type="entry name" value="ATP-NAD_kinase_N"/>
</dbReference>
<comment type="function">
    <text evidence="6">Involved in the regulation of the intracellular balance of NAD and NADP, and is a key enzyme in the biosynthesis of NADP. Catalyzes specifically the phosphorylation on 2'-hydroxyl of the adenosine moiety of NAD to yield NADP.</text>
</comment>
<feature type="binding site" evidence="6">
    <location>
        <position position="82"/>
    </location>
    <ligand>
        <name>NAD(+)</name>
        <dbReference type="ChEBI" id="CHEBI:57540"/>
    </ligand>
</feature>
<feature type="active site" description="Proton acceptor" evidence="6">
    <location>
        <position position="77"/>
    </location>
</feature>
<dbReference type="NCBIfam" id="NF002521">
    <property type="entry name" value="PRK01911.1"/>
    <property type="match status" value="1"/>
</dbReference>
<keyword evidence="6" id="KW-0963">Cytoplasm</keyword>
<keyword evidence="8" id="KW-1185">Reference proteome</keyword>
<dbReference type="GO" id="GO:0003951">
    <property type="term" value="F:NAD+ kinase activity"/>
    <property type="evidence" value="ECO:0007669"/>
    <property type="project" value="UniProtKB-EC"/>
</dbReference>
<dbReference type="Proteomes" id="UP000714420">
    <property type="component" value="Unassembled WGS sequence"/>
</dbReference>
<evidence type="ECO:0000313" key="7">
    <source>
        <dbReference type="EMBL" id="NPD91827.1"/>
    </source>
</evidence>
<gene>
    <name evidence="6" type="primary">nadK</name>
    <name evidence="7" type="ORF">HPS56_05590</name>
</gene>
<keyword evidence="2 6" id="KW-0418">Kinase</keyword>